<gene>
    <name evidence="2" type="ORF">RhiirC2_804137</name>
</gene>
<dbReference type="VEuPathDB" id="FungiDB:FUN_011037"/>
<proteinExistence type="predicted"/>
<evidence type="ECO:0000256" key="1">
    <source>
        <dbReference type="SAM" id="Coils"/>
    </source>
</evidence>
<sequence length="107" mass="12453">MSNIQSNDSLRKLNAKLLAEISEFRKKFAEIKVENNKLKDKNTEIPEIRRKFAEIETERTELKAKIAELLKQTQVKMPKIGKKNGTKSSGYFWLFLAICKLTYTICK</sequence>
<organism evidence="2 3">
    <name type="scientific">Rhizophagus irregularis</name>
    <dbReference type="NCBI Taxonomy" id="588596"/>
    <lineage>
        <taxon>Eukaryota</taxon>
        <taxon>Fungi</taxon>
        <taxon>Fungi incertae sedis</taxon>
        <taxon>Mucoromycota</taxon>
        <taxon>Glomeromycotina</taxon>
        <taxon>Glomeromycetes</taxon>
        <taxon>Glomerales</taxon>
        <taxon>Glomeraceae</taxon>
        <taxon>Rhizophagus</taxon>
    </lineage>
</organism>
<name>A0A2N1L401_9GLOM</name>
<reference evidence="2 3" key="1">
    <citation type="submission" date="2016-04" db="EMBL/GenBank/DDBJ databases">
        <title>Genome analyses suggest a sexual origin of heterokaryosis in a supposedly ancient asexual fungus.</title>
        <authorList>
            <person name="Ropars J."/>
            <person name="Sedzielewska K."/>
            <person name="Noel J."/>
            <person name="Charron P."/>
            <person name="Farinelli L."/>
            <person name="Marton T."/>
            <person name="Kruger M."/>
            <person name="Pelin A."/>
            <person name="Brachmann A."/>
            <person name="Corradi N."/>
        </authorList>
    </citation>
    <scope>NUCLEOTIDE SEQUENCE [LARGE SCALE GENOMIC DNA]</scope>
    <source>
        <strain evidence="2 3">C2</strain>
    </source>
</reference>
<dbReference type="EMBL" id="LLXL01009190">
    <property type="protein sequence ID" value="PKK44120.1"/>
    <property type="molecule type" value="Genomic_DNA"/>
</dbReference>
<protein>
    <submittedName>
        <fullName evidence="2">Uncharacterized protein</fullName>
    </submittedName>
</protein>
<dbReference type="Proteomes" id="UP000233469">
    <property type="component" value="Unassembled WGS sequence"/>
</dbReference>
<evidence type="ECO:0000313" key="2">
    <source>
        <dbReference type="EMBL" id="PKK44120.1"/>
    </source>
</evidence>
<accession>A0A2N1L401</accession>
<comment type="caution">
    <text evidence="2">The sequence shown here is derived from an EMBL/GenBank/DDBJ whole genome shotgun (WGS) entry which is preliminary data.</text>
</comment>
<keyword evidence="1" id="KW-0175">Coiled coil</keyword>
<dbReference type="AlphaFoldDB" id="A0A2N1L401"/>
<dbReference type="VEuPathDB" id="FungiDB:RhiirA1_478461"/>
<dbReference type="VEuPathDB" id="FungiDB:RhiirFUN_017389"/>
<reference evidence="2 3" key="2">
    <citation type="submission" date="2017-10" db="EMBL/GenBank/DDBJ databases">
        <title>Extensive intraspecific genome diversity in a model arbuscular mycorrhizal fungus.</title>
        <authorList>
            <person name="Chen E.C.H."/>
            <person name="Morin E."/>
            <person name="Baudet D."/>
            <person name="Noel J."/>
            <person name="Ndikumana S."/>
            <person name="Charron P."/>
            <person name="St-Onge C."/>
            <person name="Giorgi J."/>
            <person name="Grigoriev I.V."/>
            <person name="Roux C."/>
            <person name="Martin F.M."/>
            <person name="Corradi N."/>
        </authorList>
    </citation>
    <scope>NUCLEOTIDE SEQUENCE [LARGE SCALE GENOMIC DNA]</scope>
    <source>
        <strain evidence="2 3">C2</strain>
    </source>
</reference>
<evidence type="ECO:0000313" key="3">
    <source>
        <dbReference type="Proteomes" id="UP000233469"/>
    </source>
</evidence>
<feature type="coiled-coil region" evidence="1">
    <location>
        <begin position="7"/>
        <end position="72"/>
    </location>
</feature>